<sequence length="184" mass="21204">MKNPLNWPPKVIAANSMYRISRTVLLTHRAENDETDEQLFDQLSIMIADIMAACLTNLPQVITMKCHRNAIEEREKSVCKAALLLGETEEILALLQQRELPILDPDRAAYIEEWRALMKQVNRIIRALFVGLTLKQMLRQPGKSKQLQKRTDDCNDKSKKADGIMIVSNHFVLSMFNQILYRLP</sequence>
<dbReference type="EMBL" id="JACGWK010000013">
    <property type="protein sequence ID" value="KAL0318482.1"/>
    <property type="molecule type" value="Genomic_DNA"/>
</dbReference>
<dbReference type="PANTHER" id="PTHR35307">
    <property type="entry name" value="PROTEIN, PUTATIVE-RELATED"/>
    <property type="match status" value="1"/>
</dbReference>
<accession>A0AAW2LGL9</accession>
<evidence type="ECO:0000313" key="1">
    <source>
        <dbReference type="EMBL" id="KAL0318482.1"/>
    </source>
</evidence>
<gene>
    <name evidence="1" type="ORF">Sangu_2004400</name>
</gene>
<name>A0AAW2LGL9_9LAMI</name>
<organism evidence="1">
    <name type="scientific">Sesamum angustifolium</name>
    <dbReference type="NCBI Taxonomy" id="2727405"/>
    <lineage>
        <taxon>Eukaryota</taxon>
        <taxon>Viridiplantae</taxon>
        <taxon>Streptophyta</taxon>
        <taxon>Embryophyta</taxon>
        <taxon>Tracheophyta</taxon>
        <taxon>Spermatophyta</taxon>
        <taxon>Magnoliopsida</taxon>
        <taxon>eudicotyledons</taxon>
        <taxon>Gunneridae</taxon>
        <taxon>Pentapetalae</taxon>
        <taxon>asterids</taxon>
        <taxon>lamiids</taxon>
        <taxon>Lamiales</taxon>
        <taxon>Pedaliaceae</taxon>
        <taxon>Sesamum</taxon>
    </lineage>
</organism>
<reference evidence="1" key="1">
    <citation type="submission" date="2020-06" db="EMBL/GenBank/DDBJ databases">
        <authorList>
            <person name="Li T."/>
            <person name="Hu X."/>
            <person name="Zhang T."/>
            <person name="Song X."/>
            <person name="Zhang H."/>
            <person name="Dai N."/>
            <person name="Sheng W."/>
            <person name="Hou X."/>
            <person name="Wei L."/>
        </authorList>
    </citation>
    <scope>NUCLEOTIDE SEQUENCE</scope>
    <source>
        <strain evidence="1">G01</strain>
        <tissue evidence="1">Leaf</tissue>
    </source>
</reference>
<proteinExistence type="predicted"/>
<reference evidence="1" key="2">
    <citation type="journal article" date="2024" name="Plant">
        <title>Genomic evolution and insights into agronomic trait innovations of Sesamum species.</title>
        <authorList>
            <person name="Miao H."/>
            <person name="Wang L."/>
            <person name="Qu L."/>
            <person name="Liu H."/>
            <person name="Sun Y."/>
            <person name="Le M."/>
            <person name="Wang Q."/>
            <person name="Wei S."/>
            <person name="Zheng Y."/>
            <person name="Lin W."/>
            <person name="Duan Y."/>
            <person name="Cao H."/>
            <person name="Xiong S."/>
            <person name="Wang X."/>
            <person name="Wei L."/>
            <person name="Li C."/>
            <person name="Ma Q."/>
            <person name="Ju M."/>
            <person name="Zhao R."/>
            <person name="Li G."/>
            <person name="Mu C."/>
            <person name="Tian Q."/>
            <person name="Mei H."/>
            <person name="Zhang T."/>
            <person name="Gao T."/>
            <person name="Zhang H."/>
        </authorList>
    </citation>
    <scope>NUCLEOTIDE SEQUENCE</scope>
    <source>
        <strain evidence="1">G01</strain>
    </source>
</reference>
<dbReference type="PANTHER" id="PTHR35307:SF3">
    <property type="entry name" value="DUF4220 DOMAIN-CONTAINING PROTEIN"/>
    <property type="match status" value="1"/>
</dbReference>
<protein>
    <submittedName>
        <fullName evidence="1">Uncharacterized protein</fullName>
    </submittedName>
</protein>
<comment type="caution">
    <text evidence="1">The sequence shown here is derived from an EMBL/GenBank/DDBJ whole genome shotgun (WGS) entry which is preliminary data.</text>
</comment>
<dbReference type="AlphaFoldDB" id="A0AAW2LGL9"/>